<dbReference type="Gene3D" id="3.40.50.720">
    <property type="entry name" value="NAD(P)-binding Rossmann-like Domain"/>
    <property type="match status" value="1"/>
</dbReference>
<dbReference type="AlphaFoldDB" id="A0AAC9ZDA0"/>
<keyword evidence="2" id="KW-0560">Oxidoreductase</keyword>
<protein>
    <submittedName>
        <fullName evidence="3">Dehydrogenase with variable specificity</fullName>
    </submittedName>
</protein>
<keyword evidence="3" id="KW-0614">Plasmid</keyword>
<dbReference type="InterPro" id="IPR002347">
    <property type="entry name" value="SDR_fam"/>
</dbReference>
<evidence type="ECO:0000256" key="2">
    <source>
        <dbReference type="ARBA" id="ARBA00023002"/>
    </source>
</evidence>
<organism evidence="3 4">
    <name type="scientific">Phaeobacter gallaeciensis</name>
    <dbReference type="NCBI Taxonomy" id="60890"/>
    <lineage>
        <taxon>Bacteria</taxon>
        <taxon>Pseudomonadati</taxon>
        <taxon>Pseudomonadota</taxon>
        <taxon>Alphaproteobacteria</taxon>
        <taxon>Rhodobacterales</taxon>
        <taxon>Roseobacteraceae</taxon>
        <taxon>Phaeobacter</taxon>
    </lineage>
</organism>
<proteinExistence type="inferred from homology"/>
<dbReference type="PANTHER" id="PTHR43477">
    <property type="entry name" value="DIHYDROANTICAPSIN 7-DEHYDROGENASE"/>
    <property type="match status" value="1"/>
</dbReference>
<dbReference type="Proteomes" id="UP000217545">
    <property type="component" value="Plasmid pP63_b"/>
</dbReference>
<reference evidence="3 4" key="1">
    <citation type="journal article" date="2017" name="Front. Microbiol.">
        <title>Phaeobacter piscinae sp. nov., a species of the Roseobacter group and potential aquaculture probiont.</title>
        <authorList>
            <person name="Sonnenschein E.C."/>
            <person name="Phippen C.B.W."/>
            <person name="Nielsen K.F."/>
            <person name="Mateiu R.V."/>
            <person name="Melchiorsen J."/>
            <person name="Gram L."/>
            <person name="Overmann J."/>
            <person name="Freese H.M."/>
        </authorList>
    </citation>
    <scope>NUCLEOTIDE SEQUENCE [LARGE SCALE GENOMIC DNA]</scope>
    <source>
        <strain evidence="3 4">P63</strain>
    </source>
</reference>
<gene>
    <name evidence="3" type="ORF">PhaeoP63_04051</name>
</gene>
<accession>A0AAC9ZDA0</accession>
<evidence type="ECO:0000256" key="1">
    <source>
        <dbReference type="ARBA" id="ARBA00006484"/>
    </source>
</evidence>
<comment type="similarity">
    <text evidence="1">Belongs to the short-chain dehydrogenases/reductases (SDR) family.</text>
</comment>
<dbReference type="EMBL" id="CP010786">
    <property type="protein sequence ID" value="ATF08082.1"/>
    <property type="molecule type" value="Genomic_DNA"/>
</dbReference>
<dbReference type="InterPro" id="IPR051122">
    <property type="entry name" value="SDR_DHRS6-like"/>
</dbReference>
<dbReference type="GeneID" id="31848525"/>
<evidence type="ECO:0000313" key="4">
    <source>
        <dbReference type="Proteomes" id="UP000217545"/>
    </source>
</evidence>
<geneLocation type="plasmid" evidence="4">
    <name>pp63_b</name>
</geneLocation>
<dbReference type="PANTHER" id="PTHR43477:SF1">
    <property type="entry name" value="DIHYDROANTICAPSIN 7-DEHYDROGENASE"/>
    <property type="match status" value="1"/>
</dbReference>
<dbReference type="Pfam" id="PF13561">
    <property type="entry name" value="adh_short_C2"/>
    <property type="match status" value="1"/>
</dbReference>
<dbReference type="GO" id="GO:0016491">
    <property type="term" value="F:oxidoreductase activity"/>
    <property type="evidence" value="ECO:0007669"/>
    <property type="project" value="UniProtKB-KW"/>
</dbReference>
<dbReference type="SUPFAM" id="SSF51735">
    <property type="entry name" value="NAD(P)-binding Rossmann-fold domains"/>
    <property type="match status" value="1"/>
</dbReference>
<dbReference type="RefSeq" id="WP_024099527.1">
    <property type="nucleotide sequence ID" value="NZ_CP010591.1"/>
</dbReference>
<dbReference type="InterPro" id="IPR036291">
    <property type="entry name" value="NAD(P)-bd_dom_sf"/>
</dbReference>
<evidence type="ECO:0000313" key="3">
    <source>
        <dbReference type="EMBL" id="ATF08082.1"/>
    </source>
</evidence>
<sequence length="223" mass="23104">MGFDDRMRTLVVGGTSGIGRAVVEALQERPGEVVAASRTTGFDISDPVMVKAFFEQHGGFDHLVITAGSQAPGGNLSELDLTVAKAAFETKFWGTVAAVQAAVPHIRPGGTITLTTGFLARRTVPGTFVKTTMNAALEATVKILARELAPLRVNAVSPGLTKTEAYAGMTTEARAQMYQNAAGNLPAGRVAEAQDLAAGYLFAIDTPSVTGTVIDIEGGALVA</sequence>
<name>A0AAC9ZDA0_9RHOB</name>
<dbReference type="PRINTS" id="PR00081">
    <property type="entry name" value="GDHRDH"/>
</dbReference>